<dbReference type="CDD" id="cd06171">
    <property type="entry name" value="Sigma70_r4"/>
    <property type="match status" value="1"/>
</dbReference>
<comment type="similarity">
    <text evidence="1">Belongs to the sigma-70 factor family. ECF subfamily.</text>
</comment>
<evidence type="ECO:0000259" key="7">
    <source>
        <dbReference type="Pfam" id="PF04545"/>
    </source>
</evidence>
<evidence type="ECO:0000259" key="6">
    <source>
        <dbReference type="Pfam" id="PF04542"/>
    </source>
</evidence>
<dbReference type="GO" id="GO:0016987">
    <property type="term" value="F:sigma factor activity"/>
    <property type="evidence" value="ECO:0007669"/>
    <property type="project" value="UniProtKB-KW"/>
</dbReference>
<dbReference type="SUPFAM" id="SSF88946">
    <property type="entry name" value="Sigma2 domain of RNA polymerase sigma factors"/>
    <property type="match status" value="1"/>
</dbReference>
<dbReference type="GO" id="GO:0006352">
    <property type="term" value="P:DNA-templated transcription initiation"/>
    <property type="evidence" value="ECO:0007669"/>
    <property type="project" value="InterPro"/>
</dbReference>
<dbReference type="Pfam" id="PF04545">
    <property type="entry name" value="Sigma70_r4"/>
    <property type="match status" value="1"/>
</dbReference>
<accession>A0A7W8ZJ73</accession>
<dbReference type="AlphaFoldDB" id="A0A7W8ZJ73"/>
<dbReference type="InterPro" id="IPR036388">
    <property type="entry name" value="WH-like_DNA-bd_sf"/>
</dbReference>
<organism evidence="8 9">
    <name type="scientific">Pedobacter cryoconitis</name>
    <dbReference type="NCBI Taxonomy" id="188932"/>
    <lineage>
        <taxon>Bacteria</taxon>
        <taxon>Pseudomonadati</taxon>
        <taxon>Bacteroidota</taxon>
        <taxon>Sphingobacteriia</taxon>
        <taxon>Sphingobacteriales</taxon>
        <taxon>Sphingobacteriaceae</taxon>
        <taxon>Pedobacter</taxon>
    </lineage>
</organism>
<dbReference type="InterPro" id="IPR007630">
    <property type="entry name" value="RNA_pol_sigma70_r4"/>
</dbReference>
<evidence type="ECO:0000256" key="5">
    <source>
        <dbReference type="ARBA" id="ARBA00023163"/>
    </source>
</evidence>
<reference evidence="8 9" key="1">
    <citation type="submission" date="2020-08" db="EMBL/GenBank/DDBJ databases">
        <title>Genomic Encyclopedia of Type Strains, Phase IV (KMG-V): Genome sequencing to study the core and pangenomes of soil and plant-associated prokaryotes.</title>
        <authorList>
            <person name="Whitman W."/>
        </authorList>
    </citation>
    <scope>NUCLEOTIDE SEQUENCE [LARGE SCALE GENOMIC DNA]</scope>
    <source>
        <strain evidence="8 9">S3M1</strain>
    </source>
</reference>
<dbReference type="RefSeq" id="WP_183878932.1">
    <property type="nucleotide sequence ID" value="NZ_JACHCE010000001.1"/>
</dbReference>
<proteinExistence type="inferred from homology"/>
<evidence type="ECO:0000256" key="1">
    <source>
        <dbReference type="ARBA" id="ARBA00010641"/>
    </source>
</evidence>
<keyword evidence="3" id="KW-0731">Sigma factor</keyword>
<dbReference type="InterPro" id="IPR007627">
    <property type="entry name" value="RNA_pol_sigma70_r2"/>
</dbReference>
<dbReference type="EMBL" id="JACHCE010000001">
    <property type="protein sequence ID" value="MBB5634815.1"/>
    <property type="molecule type" value="Genomic_DNA"/>
</dbReference>
<feature type="domain" description="RNA polymerase sigma-70 region 4" evidence="7">
    <location>
        <begin position="147"/>
        <end position="194"/>
    </location>
</feature>
<dbReference type="SUPFAM" id="SSF88659">
    <property type="entry name" value="Sigma3 and sigma4 domains of RNA polymerase sigma factors"/>
    <property type="match status" value="1"/>
</dbReference>
<name>A0A7W8ZJ73_9SPHI</name>
<evidence type="ECO:0000256" key="3">
    <source>
        <dbReference type="ARBA" id="ARBA00023082"/>
    </source>
</evidence>
<feature type="domain" description="RNA polymerase sigma-70 region 2" evidence="6">
    <location>
        <begin position="44"/>
        <end position="110"/>
    </location>
</feature>
<gene>
    <name evidence="8" type="ORF">HDE68_000700</name>
</gene>
<dbReference type="InterPro" id="IPR039425">
    <property type="entry name" value="RNA_pol_sigma-70-like"/>
</dbReference>
<dbReference type="PANTHER" id="PTHR43133:SF62">
    <property type="entry name" value="RNA POLYMERASE SIGMA FACTOR SIGZ"/>
    <property type="match status" value="1"/>
</dbReference>
<keyword evidence="5" id="KW-0804">Transcription</keyword>
<keyword evidence="2" id="KW-0805">Transcription regulation</keyword>
<evidence type="ECO:0000256" key="2">
    <source>
        <dbReference type="ARBA" id="ARBA00023015"/>
    </source>
</evidence>
<dbReference type="Proteomes" id="UP000537204">
    <property type="component" value="Unassembled WGS sequence"/>
</dbReference>
<evidence type="ECO:0000313" key="9">
    <source>
        <dbReference type="Proteomes" id="UP000537204"/>
    </source>
</evidence>
<sequence>MDRTCDHKIMVIANGDKSPGRKECAELEIVGELKKQTELSFNKLYLGYASLLLGVILKLVPSREVAEDILQETFIKIWKSIDQYDADKGRLFTWMSCLARNTAKDYLKGKNFAKSIKNDDIDSVYTQVNNSHYCRYNTDIIGIRELIAVLSESQKQILNLIYFQGYTQVEVSDELHIPLGTVKSKIRLAVKVLRCYFE</sequence>
<dbReference type="Pfam" id="PF04542">
    <property type="entry name" value="Sigma70_r2"/>
    <property type="match status" value="1"/>
</dbReference>
<evidence type="ECO:0000313" key="8">
    <source>
        <dbReference type="EMBL" id="MBB5634815.1"/>
    </source>
</evidence>
<dbReference type="Gene3D" id="1.10.1740.10">
    <property type="match status" value="1"/>
</dbReference>
<dbReference type="NCBIfam" id="TIGR02937">
    <property type="entry name" value="sigma70-ECF"/>
    <property type="match status" value="1"/>
</dbReference>
<protein>
    <submittedName>
        <fullName evidence="8">RNA polymerase sigma-70 factor (ECF subfamily)</fullName>
    </submittedName>
</protein>
<dbReference type="PANTHER" id="PTHR43133">
    <property type="entry name" value="RNA POLYMERASE ECF-TYPE SIGMA FACTO"/>
    <property type="match status" value="1"/>
</dbReference>
<dbReference type="GO" id="GO:0003677">
    <property type="term" value="F:DNA binding"/>
    <property type="evidence" value="ECO:0007669"/>
    <property type="project" value="UniProtKB-KW"/>
</dbReference>
<dbReference type="InterPro" id="IPR013324">
    <property type="entry name" value="RNA_pol_sigma_r3/r4-like"/>
</dbReference>
<dbReference type="InterPro" id="IPR014284">
    <property type="entry name" value="RNA_pol_sigma-70_dom"/>
</dbReference>
<comment type="caution">
    <text evidence="8">The sequence shown here is derived from an EMBL/GenBank/DDBJ whole genome shotgun (WGS) entry which is preliminary data.</text>
</comment>
<keyword evidence="4" id="KW-0238">DNA-binding</keyword>
<evidence type="ECO:0000256" key="4">
    <source>
        <dbReference type="ARBA" id="ARBA00023125"/>
    </source>
</evidence>
<dbReference type="Gene3D" id="1.10.10.10">
    <property type="entry name" value="Winged helix-like DNA-binding domain superfamily/Winged helix DNA-binding domain"/>
    <property type="match status" value="1"/>
</dbReference>
<dbReference type="InterPro" id="IPR013325">
    <property type="entry name" value="RNA_pol_sigma_r2"/>
</dbReference>